<proteinExistence type="predicted"/>
<evidence type="ECO:0000313" key="2">
    <source>
        <dbReference type="EMBL" id="CDH45333.1"/>
    </source>
</evidence>
<gene>
    <name evidence="2" type="ORF">BN874_2240002</name>
</gene>
<keyword evidence="1" id="KW-1133">Transmembrane helix</keyword>
<protein>
    <submittedName>
        <fullName evidence="2">Uncharacterized protein</fullName>
    </submittedName>
</protein>
<keyword evidence="1" id="KW-0812">Transmembrane</keyword>
<accession>A0A7U7J3L7</accession>
<keyword evidence="3" id="KW-1185">Reference proteome</keyword>
<dbReference type="AlphaFoldDB" id="A0A7U7J3L7"/>
<comment type="caution">
    <text evidence="2">The sequence shown here is derived from an EMBL/GenBank/DDBJ whole genome shotgun (WGS) entry which is preliminary data.</text>
</comment>
<reference evidence="2 3" key="1">
    <citation type="journal article" date="2014" name="ISME J.">
        <title>Candidatus Competibacter-lineage genomes retrieved from metagenomes reveal functional metabolic diversity.</title>
        <authorList>
            <person name="McIlroy S.J."/>
            <person name="Albertsen M."/>
            <person name="Andresen E.K."/>
            <person name="Saunders A.M."/>
            <person name="Kristiansen R."/>
            <person name="Stokholm-Bjerregaard M."/>
            <person name="Nielsen K.L."/>
            <person name="Nielsen P.H."/>
        </authorList>
    </citation>
    <scope>NUCLEOTIDE SEQUENCE [LARGE SCALE GENOMIC DNA]</scope>
    <source>
        <strain evidence="2 3">Run_B_J11</strain>
    </source>
</reference>
<evidence type="ECO:0000256" key="1">
    <source>
        <dbReference type="SAM" id="Phobius"/>
    </source>
</evidence>
<dbReference type="Proteomes" id="UP000019184">
    <property type="component" value="Unassembled WGS sequence"/>
</dbReference>
<sequence>MGHRGGFLLRGCWGGADEILGVLIYTRTVKLPIFNKDQREGLAKIADNVATASVVAALIGGFVDRRAGLIAVLALVALALILLYVAYTLRKGDENGH</sequence>
<dbReference type="EMBL" id="CBTK010000140">
    <property type="protein sequence ID" value="CDH45333.1"/>
    <property type="molecule type" value="Genomic_DNA"/>
</dbReference>
<keyword evidence="1" id="KW-0472">Membrane</keyword>
<evidence type="ECO:0000313" key="3">
    <source>
        <dbReference type="Proteomes" id="UP000019184"/>
    </source>
</evidence>
<dbReference type="RefSeq" id="WP_154724861.1">
    <property type="nucleotide sequence ID" value="NZ_CBTK010000140.1"/>
</dbReference>
<feature type="transmembrane region" description="Helical" evidence="1">
    <location>
        <begin position="69"/>
        <end position="89"/>
    </location>
</feature>
<organism evidence="2 3">
    <name type="scientific">Candidatus Contendobacter odensis Run_B_J11</name>
    <dbReference type="NCBI Taxonomy" id="1400861"/>
    <lineage>
        <taxon>Bacteria</taxon>
        <taxon>Pseudomonadati</taxon>
        <taxon>Pseudomonadota</taxon>
        <taxon>Gammaproteobacteria</taxon>
        <taxon>Candidatus Competibacteraceae</taxon>
        <taxon>Candidatus Contendibacter</taxon>
    </lineage>
</organism>
<name>A0A7U7J3L7_9GAMM</name>